<dbReference type="SUPFAM" id="SSF51905">
    <property type="entry name" value="FAD/NAD(P)-binding domain"/>
    <property type="match status" value="1"/>
</dbReference>
<dbReference type="Proteomes" id="UP000036334">
    <property type="component" value="Unassembled WGS sequence"/>
</dbReference>
<proteinExistence type="predicted"/>
<keyword evidence="5" id="KW-1185">Reference proteome</keyword>
<dbReference type="PANTHER" id="PTHR43476:SF4">
    <property type="entry name" value="BLR0106 PROTEIN"/>
    <property type="match status" value="1"/>
</dbReference>
<evidence type="ECO:0000256" key="2">
    <source>
        <dbReference type="ARBA" id="ARBA00023027"/>
    </source>
</evidence>
<dbReference type="InterPro" id="IPR036188">
    <property type="entry name" value="FAD/NAD-bd_sf"/>
</dbReference>
<dbReference type="Gene3D" id="3.50.50.60">
    <property type="entry name" value="FAD/NAD(P)-binding domain"/>
    <property type="match status" value="1"/>
</dbReference>
<accession>A0A0I9U3J1</accession>
<evidence type="ECO:0000259" key="3">
    <source>
        <dbReference type="Pfam" id="PF01494"/>
    </source>
</evidence>
<dbReference type="GO" id="GO:0071949">
    <property type="term" value="F:FAD binding"/>
    <property type="evidence" value="ECO:0007669"/>
    <property type="project" value="InterPro"/>
</dbReference>
<dbReference type="Pfam" id="PF01494">
    <property type="entry name" value="FAD_binding_3"/>
    <property type="match status" value="1"/>
</dbReference>
<dbReference type="PATRIC" id="fig|29311.21.peg.1027"/>
<dbReference type="AlphaFoldDB" id="A0A0I9U3J1"/>
<gene>
    <name evidence="4" type="ORF">ABH38_15075</name>
</gene>
<protein>
    <recommendedName>
        <fullName evidence="3">FAD-binding domain-containing protein</fullName>
    </recommendedName>
</protein>
<evidence type="ECO:0000313" key="4">
    <source>
        <dbReference type="EMBL" id="KLO35643.1"/>
    </source>
</evidence>
<comment type="caution">
    <text evidence="4">The sequence shown here is derived from an EMBL/GenBank/DDBJ whole genome shotgun (WGS) entry which is preliminary data.</text>
</comment>
<name>A0A0I9U3J1_9MYCO</name>
<keyword evidence="2" id="KW-0520">NAD</keyword>
<dbReference type="GO" id="GO:0016491">
    <property type="term" value="F:oxidoreductase activity"/>
    <property type="evidence" value="ECO:0007669"/>
    <property type="project" value="UniProtKB-KW"/>
</dbReference>
<dbReference type="InterPro" id="IPR002938">
    <property type="entry name" value="FAD-bd"/>
</dbReference>
<dbReference type="PANTHER" id="PTHR43476">
    <property type="entry name" value="3-(3-HYDROXY-PHENYL)PROPIONATE/3-HYDROXYCINNAMIC ACID HYDROXYLASE"/>
    <property type="match status" value="1"/>
</dbReference>
<feature type="domain" description="FAD-binding" evidence="3">
    <location>
        <begin position="5"/>
        <end position="335"/>
    </location>
</feature>
<keyword evidence="1" id="KW-0560">Oxidoreductase</keyword>
<dbReference type="InterPro" id="IPR050631">
    <property type="entry name" value="PheA/TfdB_FAD_monoxygenase"/>
</dbReference>
<dbReference type="EMBL" id="LDPR01000013">
    <property type="protein sequence ID" value="KLO35643.1"/>
    <property type="molecule type" value="Genomic_DNA"/>
</dbReference>
<organism evidence="4 5">
    <name type="scientific">Mycobacterium haemophilum</name>
    <dbReference type="NCBI Taxonomy" id="29311"/>
    <lineage>
        <taxon>Bacteria</taxon>
        <taxon>Bacillati</taxon>
        <taxon>Actinomycetota</taxon>
        <taxon>Actinomycetes</taxon>
        <taxon>Mycobacteriales</taxon>
        <taxon>Mycobacteriaceae</taxon>
        <taxon>Mycobacterium</taxon>
    </lineage>
</organism>
<dbReference type="RefSeq" id="WP_047317078.1">
    <property type="nucleotide sequence ID" value="NZ_LDPQ01000014.1"/>
</dbReference>
<dbReference type="OrthoDB" id="8670884at2"/>
<evidence type="ECO:0000256" key="1">
    <source>
        <dbReference type="ARBA" id="ARBA00023002"/>
    </source>
</evidence>
<reference evidence="4 5" key="1">
    <citation type="submission" date="2015-05" db="EMBL/GenBank/DDBJ databases">
        <title>Genome sequence of Mycobacterium haemophilum.</title>
        <authorList>
            <person name="Greninger A.L."/>
            <person name="Cunningham G."/>
            <person name="Miller S."/>
        </authorList>
    </citation>
    <scope>NUCLEOTIDE SEQUENCE [LARGE SCALE GENOMIC DNA]</scope>
    <source>
        <strain evidence="5">UC1</strain>
    </source>
</reference>
<dbReference type="STRING" id="1202450.B586_18410"/>
<dbReference type="PRINTS" id="PR00420">
    <property type="entry name" value="RNGMNOXGNASE"/>
</dbReference>
<evidence type="ECO:0000313" key="5">
    <source>
        <dbReference type="Proteomes" id="UP000036334"/>
    </source>
</evidence>
<dbReference type="Gene3D" id="3.30.70.2450">
    <property type="match status" value="1"/>
</dbReference>
<sequence>MNPHAVVVGAGPVGALAALLLAKSNVAVTLVERNDKLITASQASTFHPSTLDLLRTLGIELASDPDAVAVTSVQWRDNRGDIRAELDYRLLADLTNHPFRIHLDQQALLDRAAQLIAAEPAIELRAGVAAIDLNPARPSVTTLTNNGQRQIITADVIIGCDGSHSLIRQLAGIPMLVRNYPTVALRAHAHADLAALLPTQAPPPLSGLCYFRGNDDGVSALRMKTATRLIVRSANSQPDRRRVADAVANATPWKAGDLAIDRIDSYPLGRGVVDSYLSDLGSVVVVGDAAHVTSTAGGLNMNSGIHDAFAVMPALADWLHRRIDKSVVARITEARRQYLLNEVIPRSERRVRGLQDDDLHRFTTHLDDIATLAENCDAAKQFLIEASLLDTPLHDLPNETSQSRVLQVGMR</sequence>